<dbReference type="GO" id="GO:0016491">
    <property type="term" value="F:oxidoreductase activity"/>
    <property type="evidence" value="ECO:0007669"/>
    <property type="project" value="InterPro"/>
</dbReference>
<gene>
    <name evidence="3" type="ORF">FB467_0551</name>
</gene>
<dbReference type="PANTHER" id="PTHR36151:SF3">
    <property type="entry name" value="ER-BOUND OXYGENASE MPAB_MPAB'_RUBBER OXYGENASE CATALYTIC DOMAIN-CONTAINING PROTEIN"/>
    <property type="match status" value="1"/>
</dbReference>
<feature type="domain" description="ER-bound oxygenase mpaB/mpaB'/Rubber oxygenase catalytic" evidence="2">
    <location>
        <begin position="46"/>
        <end position="276"/>
    </location>
</feature>
<proteinExistence type="predicted"/>
<dbReference type="InterPro" id="IPR018713">
    <property type="entry name" value="MPAB/Lcp_cat_dom"/>
</dbReference>
<dbReference type="OrthoDB" id="108890at2"/>
<dbReference type="RefSeq" id="WP_141783734.1">
    <property type="nucleotide sequence ID" value="NZ_BAAAIK010000003.1"/>
</dbReference>
<keyword evidence="4" id="KW-1185">Reference proteome</keyword>
<comment type="caution">
    <text evidence="3">The sequence shown here is derived from an EMBL/GenBank/DDBJ whole genome shotgun (WGS) entry which is preliminary data.</text>
</comment>
<evidence type="ECO:0000259" key="2">
    <source>
        <dbReference type="Pfam" id="PF09995"/>
    </source>
</evidence>
<dbReference type="Pfam" id="PF09995">
    <property type="entry name" value="MPAB_Lcp_cat"/>
    <property type="match status" value="1"/>
</dbReference>
<sequence length="315" mass="33844">MPILAVQRRAGAALRAKVAGDDAAEQARLIWGVRGERWFGVDDAIWQVHRDASMFVGGIAALLVQSLQPMAMAGVAGHSGYKSDPWGRLQRTSRYLAVTTYGVVPDAEDVIDRVRSVHARVRGKDERGRPYRADDPHLLTWVHLAEVRCFLDAHQAFGAQPLPPDRADEYVEQTGRVAARLGVPDPPATVADLQTRLSAYRPELEATPAARDAARFLLLHPPLSFAARPGYGMLAAGALSLLEPWELAELGVRLPVGLTRGVGRPVGKVAARTVRWALSGVDDERVPPPSPESGSPDAGPSDTRPPDAGPSQPGV</sequence>
<organism evidence="3 4">
    <name type="scientific">Ornithinicoccus hortensis</name>
    <dbReference type="NCBI Taxonomy" id="82346"/>
    <lineage>
        <taxon>Bacteria</taxon>
        <taxon>Bacillati</taxon>
        <taxon>Actinomycetota</taxon>
        <taxon>Actinomycetes</taxon>
        <taxon>Micrococcales</taxon>
        <taxon>Intrasporangiaceae</taxon>
        <taxon>Ornithinicoccus</taxon>
    </lineage>
</organism>
<feature type="region of interest" description="Disordered" evidence="1">
    <location>
        <begin position="279"/>
        <end position="315"/>
    </location>
</feature>
<dbReference type="EMBL" id="VFOP01000001">
    <property type="protein sequence ID" value="TQL49478.1"/>
    <property type="molecule type" value="Genomic_DNA"/>
</dbReference>
<name>A0A542YMZ9_9MICO</name>
<dbReference type="AlphaFoldDB" id="A0A542YMZ9"/>
<protein>
    <submittedName>
        <fullName evidence="3">Uncharacterized protein (DUF2236 family)</fullName>
    </submittedName>
</protein>
<evidence type="ECO:0000313" key="4">
    <source>
        <dbReference type="Proteomes" id="UP000319516"/>
    </source>
</evidence>
<reference evidence="3 4" key="1">
    <citation type="submission" date="2019-06" db="EMBL/GenBank/DDBJ databases">
        <title>Sequencing the genomes of 1000 actinobacteria strains.</title>
        <authorList>
            <person name="Klenk H.-P."/>
        </authorList>
    </citation>
    <scope>NUCLEOTIDE SEQUENCE [LARGE SCALE GENOMIC DNA]</scope>
    <source>
        <strain evidence="3 4">DSM 12335</strain>
    </source>
</reference>
<accession>A0A542YMZ9</accession>
<dbReference type="PANTHER" id="PTHR36151">
    <property type="entry name" value="BLR2777 PROTEIN"/>
    <property type="match status" value="1"/>
</dbReference>
<dbReference type="Proteomes" id="UP000319516">
    <property type="component" value="Unassembled WGS sequence"/>
</dbReference>
<evidence type="ECO:0000256" key="1">
    <source>
        <dbReference type="SAM" id="MobiDB-lite"/>
    </source>
</evidence>
<evidence type="ECO:0000313" key="3">
    <source>
        <dbReference type="EMBL" id="TQL49478.1"/>
    </source>
</evidence>